<dbReference type="EMBL" id="WJQU01000001">
    <property type="protein sequence ID" value="KAJ6646204.1"/>
    <property type="molecule type" value="Genomic_DNA"/>
</dbReference>
<evidence type="ECO:0000256" key="3">
    <source>
        <dbReference type="ARBA" id="ARBA00038211"/>
    </source>
</evidence>
<keyword evidence="4" id="KW-0418">Kinase</keyword>
<dbReference type="GO" id="GO:0004103">
    <property type="term" value="F:choline kinase activity"/>
    <property type="evidence" value="ECO:0007669"/>
    <property type="project" value="TreeGrafter"/>
</dbReference>
<organism evidence="4 5">
    <name type="scientific">Pseudolycoriella hygida</name>
    <dbReference type="NCBI Taxonomy" id="35572"/>
    <lineage>
        <taxon>Eukaryota</taxon>
        <taxon>Metazoa</taxon>
        <taxon>Ecdysozoa</taxon>
        <taxon>Arthropoda</taxon>
        <taxon>Hexapoda</taxon>
        <taxon>Insecta</taxon>
        <taxon>Pterygota</taxon>
        <taxon>Neoptera</taxon>
        <taxon>Endopterygota</taxon>
        <taxon>Diptera</taxon>
        <taxon>Nematocera</taxon>
        <taxon>Sciaroidea</taxon>
        <taxon>Sciaridae</taxon>
        <taxon>Pseudolycoriella</taxon>
    </lineage>
</organism>
<accession>A0A9Q0NB75</accession>
<dbReference type="AlphaFoldDB" id="A0A9Q0NB75"/>
<dbReference type="PANTHER" id="PTHR22603">
    <property type="entry name" value="CHOLINE/ETHANOALAMINE KINASE"/>
    <property type="match status" value="1"/>
</dbReference>
<dbReference type="Gene3D" id="3.30.200.20">
    <property type="entry name" value="Phosphorylase Kinase, domain 1"/>
    <property type="match status" value="1"/>
</dbReference>
<protein>
    <submittedName>
        <fullName evidence="4">Choline kinase alpha</fullName>
    </submittedName>
</protein>
<reference evidence="4" key="1">
    <citation type="submission" date="2022-07" db="EMBL/GenBank/DDBJ databases">
        <authorList>
            <person name="Trinca V."/>
            <person name="Uliana J.V.C."/>
            <person name="Torres T.T."/>
            <person name="Ward R.J."/>
            <person name="Monesi N."/>
        </authorList>
    </citation>
    <scope>NUCLEOTIDE SEQUENCE</scope>
    <source>
        <strain evidence="4">HSMRA1968</strain>
        <tissue evidence="4">Whole embryos</tissue>
    </source>
</reference>
<keyword evidence="1" id="KW-0594">Phospholipid biosynthesis</keyword>
<keyword evidence="5" id="KW-1185">Reference proteome</keyword>
<dbReference type="Proteomes" id="UP001151699">
    <property type="component" value="Chromosome A"/>
</dbReference>
<evidence type="ECO:0000256" key="1">
    <source>
        <dbReference type="ARBA" id="ARBA00023209"/>
    </source>
</evidence>
<name>A0A9Q0NB75_9DIPT</name>
<sequence>MDTIDIDKNEALELGMSFVGDEWKTLKEDDIAITSLRGGYSGRLIIVEDVSKTCHDNPNKKFLVRLYGGKLVDKNDIVKAGKCETSEGLVFYANGLNGLGPKLLGVFEGGRVEEFVPSHRLSEKDLVDPRLSMELARKLARFHALKLPVSKKRRDLLAVSGIYQDQYNKENLMKIIKEFSLSAEECTLLEESYHNDHKLLRSFESKVGGRIVFCHGDLNKNNILVRDTPDQFNERIMLIDYELAATDYRGVDLSALLLNRMYEMKENGEFFQICEWPDYEYRRLIATEYLNETKKLNYFEFDENGVDSLDHVMMEIDFFVMYGLQFFIGFMKKMTNSDYCFKIPAAAMQSFFGFRAVEALYISSKKNFLEKYSESLID</sequence>
<proteinExistence type="inferred from homology"/>
<evidence type="ECO:0000313" key="4">
    <source>
        <dbReference type="EMBL" id="KAJ6646204.1"/>
    </source>
</evidence>
<dbReference type="InterPro" id="IPR011009">
    <property type="entry name" value="Kinase-like_dom_sf"/>
</dbReference>
<dbReference type="PANTHER" id="PTHR22603:SF93">
    <property type="entry name" value="RE24176P"/>
    <property type="match status" value="1"/>
</dbReference>
<keyword evidence="2" id="KW-1208">Phospholipid metabolism</keyword>
<dbReference type="Pfam" id="PF01633">
    <property type="entry name" value="Choline_kinase"/>
    <property type="match status" value="1"/>
</dbReference>
<keyword evidence="4" id="KW-0808">Transferase</keyword>
<dbReference type="GO" id="GO:0005737">
    <property type="term" value="C:cytoplasm"/>
    <property type="evidence" value="ECO:0007669"/>
    <property type="project" value="TreeGrafter"/>
</dbReference>
<dbReference type="SUPFAM" id="SSF56112">
    <property type="entry name" value="Protein kinase-like (PK-like)"/>
    <property type="match status" value="1"/>
</dbReference>
<comment type="similarity">
    <text evidence="3">Belongs to the choline/ethanolamine kinase family.</text>
</comment>
<evidence type="ECO:0000313" key="5">
    <source>
        <dbReference type="Proteomes" id="UP001151699"/>
    </source>
</evidence>
<gene>
    <name evidence="4" type="primary">CHKA_0</name>
    <name evidence="4" type="ORF">Bhyg_01415</name>
</gene>
<dbReference type="GO" id="GO:0004305">
    <property type="term" value="F:ethanolamine kinase activity"/>
    <property type="evidence" value="ECO:0007669"/>
    <property type="project" value="TreeGrafter"/>
</dbReference>
<dbReference type="Gene3D" id="3.90.1200.10">
    <property type="match status" value="1"/>
</dbReference>
<comment type="caution">
    <text evidence="4">The sequence shown here is derived from an EMBL/GenBank/DDBJ whole genome shotgun (WGS) entry which is preliminary data.</text>
</comment>
<evidence type="ECO:0000256" key="2">
    <source>
        <dbReference type="ARBA" id="ARBA00023264"/>
    </source>
</evidence>
<keyword evidence="1" id="KW-0443">Lipid metabolism</keyword>
<keyword evidence="1" id="KW-0444">Lipid biosynthesis</keyword>
<dbReference type="OrthoDB" id="6516455at2759"/>
<dbReference type="GO" id="GO:0006646">
    <property type="term" value="P:phosphatidylethanolamine biosynthetic process"/>
    <property type="evidence" value="ECO:0007669"/>
    <property type="project" value="TreeGrafter"/>
</dbReference>